<evidence type="ECO:0000256" key="1">
    <source>
        <dbReference type="SAM" id="MobiDB-lite"/>
    </source>
</evidence>
<evidence type="ECO:0000313" key="2">
    <source>
        <dbReference type="EMBL" id="KAF6131238.1"/>
    </source>
</evidence>
<sequence>MSTSEPRCLEGRGPEVPFPSERPGLLRAGAGSRSGARTARRESGPSCPTCWRGRRQDDEVHVRKAQDPSHPLGWAGVTAVAIFMPGVRGRRPHACRCEAITASLSGAPLCTLQSGHPVPGERQPQP</sequence>
<accession>A0A834BEK0</accession>
<feature type="compositionally biased region" description="Low complexity" evidence="1">
    <location>
        <begin position="27"/>
        <end position="37"/>
    </location>
</feature>
<gene>
    <name evidence="2" type="ORF">HJG60_008098</name>
</gene>
<protein>
    <submittedName>
        <fullName evidence="2">Uncharacterized protein</fullName>
    </submittedName>
</protein>
<dbReference type="AlphaFoldDB" id="A0A834BEK0"/>
<comment type="caution">
    <text evidence="2">The sequence shown here is derived from an EMBL/GenBank/DDBJ whole genome shotgun (WGS) entry which is preliminary data.</text>
</comment>
<organism evidence="2 3">
    <name type="scientific">Phyllostomus discolor</name>
    <name type="common">pale spear-nosed bat</name>
    <dbReference type="NCBI Taxonomy" id="89673"/>
    <lineage>
        <taxon>Eukaryota</taxon>
        <taxon>Metazoa</taxon>
        <taxon>Chordata</taxon>
        <taxon>Craniata</taxon>
        <taxon>Vertebrata</taxon>
        <taxon>Euteleostomi</taxon>
        <taxon>Mammalia</taxon>
        <taxon>Eutheria</taxon>
        <taxon>Laurasiatheria</taxon>
        <taxon>Chiroptera</taxon>
        <taxon>Yangochiroptera</taxon>
        <taxon>Phyllostomidae</taxon>
        <taxon>Phyllostominae</taxon>
        <taxon>Phyllostomus</taxon>
    </lineage>
</organism>
<proteinExistence type="predicted"/>
<dbReference type="EMBL" id="JABVXQ010000001">
    <property type="protein sequence ID" value="KAF6131238.1"/>
    <property type="molecule type" value="Genomic_DNA"/>
</dbReference>
<name>A0A834BEK0_9CHIR</name>
<feature type="region of interest" description="Disordered" evidence="1">
    <location>
        <begin position="1"/>
        <end position="58"/>
    </location>
</feature>
<reference evidence="2 3" key="1">
    <citation type="journal article" date="2020" name="Nature">
        <title>Six reference-quality genomes reveal evolution of bat adaptations.</title>
        <authorList>
            <person name="Jebb D."/>
            <person name="Huang Z."/>
            <person name="Pippel M."/>
            <person name="Hughes G.M."/>
            <person name="Lavrichenko K."/>
            <person name="Devanna P."/>
            <person name="Winkler S."/>
            <person name="Jermiin L.S."/>
            <person name="Skirmuntt E.C."/>
            <person name="Katzourakis A."/>
            <person name="Burkitt-Gray L."/>
            <person name="Ray D.A."/>
            <person name="Sullivan K.A.M."/>
            <person name="Roscito J.G."/>
            <person name="Kirilenko B.M."/>
            <person name="Davalos L.M."/>
            <person name="Corthals A.P."/>
            <person name="Power M.L."/>
            <person name="Jones G."/>
            <person name="Ransome R.D."/>
            <person name="Dechmann D.K.N."/>
            <person name="Locatelli A.G."/>
            <person name="Puechmaille S.J."/>
            <person name="Fedrigo O."/>
            <person name="Jarvis E.D."/>
            <person name="Hiller M."/>
            <person name="Vernes S.C."/>
            <person name="Myers E.W."/>
            <person name="Teeling E.C."/>
        </authorList>
    </citation>
    <scope>NUCLEOTIDE SEQUENCE [LARGE SCALE GENOMIC DNA]</scope>
    <source>
        <strain evidence="2">Bat1K_MPI-CBG_1</strain>
    </source>
</reference>
<dbReference type="Proteomes" id="UP000664940">
    <property type="component" value="Unassembled WGS sequence"/>
</dbReference>
<evidence type="ECO:0000313" key="3">
    <source>
        <dbReference type="Proteomes" id="UP000664940"/>
    </source>
</evidence>